<gene>
    <name evidence="3" type="ORF">GCM10009090_14240</name>
</gene>
<reference evidence="3" key="1">
    <citation type="journal article" date="2014" name="Int. J. Syst. Evol. Microbiol.">
        <title>Complete genome sequence of Corynebacterium casei LMG S-19264T (=DSM 44701T), isolated from a smear-ripened cheese.</title>
        <authorList>
            <consortium name="US DOE Joint Genome Institute (JGI-PGF)"/>
            <person name="Walter F."/>
            <person name="Albersmeier A."/>
            <person name="Kalinowski J."/>
            <person name="Ruckert C."/>
        </authorList>
    </citation>
    <scope>NUCLEOTIDE SEQUENCE</scope>
    <source>
        <strain evidence="3">JCM 13306</strain>
    </source>
</reference>
<feature type="domain" description="Right handed beta helix" evidence="2">
    <location>
        <begin position="138"/>
        <end position="260"/>
    </location>
</feature>
<protein>
    <recommendedName>
        <fullName evidence="2">Right handed beta helix domain-containing protein</fullName>
    </recommendedName>
</protein>
<sequence>MMRTLLLPCLLLAATAAQASPSTPEGCSARAAPGDDLQQAIDRLPADRPARLCLAKGEYPLEGLLAIRRNDFTLRGAGHDTVLRMADDVQQPLLVIGDHLHAVPAMRIRNVVVADLQLIGGRAEHEFMPEHPYLSNSAVVIRAGDHIRLSGLKASRCRSACLLSERDSRDLLFERNDVSGAAWDGVSFNRTARVRLVDNHIHDNVAAGITTEHLEDSEIRGNRLERNGSQGIYLADARRNRFVDNQFLDNKSAGVFLTCSIRYRTPEILCWDGSMSQDNLFERNVFRGSPYTYTIGVDRAANCKGGDFRPNLWSANQADASGFNPPVEVYGECVRSQ</sequence>
<comment type="caution">
    <text evidence="3">The sequence shown here is derived from an EMBL/GenBank/DDBJ whole genome shotgun (WGS) entry which is preliminary data.</text>
</comment>
<evidence type="ECO:0000313" key="3">
    <source>
        <dbReference type="EMBL" id="GHH51669.1"/>
    </source>
</evidence>
<dbReference type="SUPFAM" id="SSF51126">
    <property type="entry name" value="Pectin lyase-like"/>
    <property type="match status" value="1"/>
</dbReference>
<accession>A0A919F7C6</accession>
<dbReference type="AlphaFoldDB" id="A0A919F7C6"/>
<name>A0A919F7C6_9XANT</name>
<evidence type="ECO:0000256" key="1">
    <source>
        <dbReference type="SAM" id="SignalP"/>
    </source>
</evidence>
<feature type="chain" id="PRO_5037703558" description="Right handed beta helix domain-containing protein" evidence="1">
    <location>
        <begin position="20"/>
        <end position="337"/>
    </location>
</feature>
<organism evidence="3 4">
    <name type="scientific">Xanthomonas boreopolis</name>
    <dbReference type="NCBI Taxonomy" id="86183"/>
    <lineage>
        <taxon>Bacteria</taxon>
        <taxon>Pseudomonadati</taxon>
        <taxon>Pseudomonadota</taxon>
        <taxon>Gammaproteobacteria</taxon>
        <taxon>Lysobacterales</taxon>
        <taxon>Lysobacteraceae</taxon>
        <taxon>Xanthomonas</taxon>
    </lineage>
</organism>
<keyword evidence="1" id="KW-0732">Signal</keyword>
<dbReference type="InterPro" id="IPR006626">
    <property type="entry name" value="PbH1"/>
</dbReference>
<keyword evidence="4" id="KW-1185">Reference proteome</keyword>
<reference evidence="3" key="2">
    <citation type="submission" date="2020-09" db="EMBL/GenBank/DDBJ databases">
        <authorList>
            <person name="Sun Q."/>
            <person name="Ohkuma M."/>
        </authorList>
    </citation>
    <scope>NUCLEOTIDE SEQUENCE</scope>
    <source>
        <strain evidence="3">JCM 13306</strain>
    </source>
</reference>
<dbReference type="InterPro" id="IPR012334">
    <property type="entry name" value="Pectin_lyas_fold"/>
</dbReference>
<dbReference type="SMART" id="SM00710">
    <property type="entry name" value="PbH1"/>
    <property type="match status" value="5"/>
</dbReference>
<dbReference type="Proteomes" id="UP000623958">
    <property type="component" value="Unassembled WGS sequence"/>
</dbReference>
<proteinExistence type="predicted"/>
<dbReference type="EMBL" id="BNBA01000009">
    <property type="protein sequence ID" value="GHH51669.1"/>
    <property type="molecule type" value="Genomic_DNA"/>
</dbReference>
<dbReference type="InterPro" id="IPR011050">
    <property type="entry name" value="Pectin_lyase_fold/virulence"/>
</dbReference>
<feature type="signal peptide" evidence="1">
    <location>
        <begin position="1"/>
        <end position="19"/>
    </location>
</feature>
<dbReference type="Gene3D" id="2.160.20.10">
    <property type="entry name" value="Single-stranded right-handed beta-helix, Pectin lyase-like"/>
    <property type="match status" value="1"/>
</dbReference>
<dbReference type="RefSeq" id="WP_434028943.1">
    <property type="nucleotide sequence ID" value="NZ_BNBA01000009.1"/>
</dbReference>
<evidence type="ECO:0000313" key="4">
    <source>
        <dbReference type="Proteomes" id="UP000623958"/>
    </source>
</evidence>
<evidence type="ECO:0000259" key="2">
    <source>
        <dbReference type="Pfam" id="PF13229"/>
    </source>
</evidence>
<dbReference type="Pfam" id="PF13229">
    <property type="entry name" value="Beta_helix"/>
    <property type="match status" value="1"/>
</dbReference>
<dbReference type="InterPro" id="IPR039448">
    <property type="entry name" value="Beta_helix"/>
</dbReference>